<dbReference type="GO" id="GO:0005524">
    <property type="term" value="F:ATP binding"/>
    <property type="evidence" value="ECO:0007669"/>
    <property type="project" value="UniProtKB-KW"/>
</dbReference>
<dbReference type="PANTHER" id="PTHR43272:SF33">
    <property type="entry name" value="AMP-BINDING DOMAIN-CONTAINING PROTEIN-RELATED"/>
    <property type="match status" value="1"/>
</dbReference>
<keyword evidence="5" id="KW-1185">Reference proteome</keyword>
<dbReference type="RefSeq" id="WP_151169828.1">
    <property type="nucleotide sequence ID" value="NZ_WACR01000012.1"/>
</dbReference>
<evidence type="ECO:0000313" key="4">
    <source>
        <dbReference type="EMBL" id="KAB1062126.1"/>
    </source>
</evidence>
<dbReference type="Gene3D" id="3.40.50.12780">
    <property type="entry name" value="N-terminal domain of ligase-like"/>
    <property type="match status" value="2"/>
</dbReference>
<evidence type="ECO:0000313" key="5">
    <source>
        <dbReference type="Proteomes" id="UP000435357"/>
    </source>
</evidence>
<keyword evidence="2" id="KW-0067">ATP-binding</keyword>
<keyword evidence="4" id="KW-0436">Ligase</keyword>
<dbReference type="InterPro" id="IPR042099">
    <property type="entry name" value="ANL_N_sf"/>
</dbReference>
<dbReference type="SUPFAM" id="SSF56801">
    <property type="entry name" value="Acetyl-CoA synthetase-like"/>
    <property type="match status" value="1"/>
</dbReference>
<dbReference type="GO" id="GO:0004467">
    <property type="term" value="F:long-chain fatty acid-CoA ligase activity"/>
    <property type="evidence" value="ECO:0007669"/>
    <property type="project" value="TreeGrafter"/>
</dbReference>
<evidence type="ECO:0000259" key="3">
    <source>
        <dbReference type="Pfam" id="PF00501"/>
    </source>
</evidence>
<gene>
    <name evidence="4" type="ORF">F3059_12620</name>
</gene>
<protein>
    <submittedName>
        <fullName evidence="4">Long-chain fatty acid--CoA ligase</fullName>
    </submittedName>
</protein>
<feature type="domain" description="AMP-dependent synthetase/ligase" evidence="3">
    <location>
        <begin position="18"/>
        <end position="416"/>
    </location>
</feature>
<keyword evidence="1" id="KW-0547">Nucleotide-binding</keyword>
<dbReference type="Pfam" id="PF00501">
    <property type="entry name" value="AMP-binding"/>
    <property type="match status" value="1"/>
</dbReference>
<dbReference type="PRINTS" id="PR00154">
    <property type="entry name" value="AMPBINDING"/>
</dbReference>
<dbReference type="CDD" id="cd05907">
    <property type="entry name" value="VL_LC_FACS_like"/>
    <property type="match status" value="1"/>
</dbReference>
<dbReference type="PANTHER" id="PTHR43272">
    <property type="entry name" value="LONG-CHAIN-FATTY-ACID--COA LIGASE"/>
    <property type="match status" value="1"/>
</dbReference>
<dbReference type="EMBL" id="WACR01000012">
    <property type="protein sequence ID" value="KAB1062126.1"/>
    <property type="molecule type" value="Genomic_DNA"/>
</dbReference>
<dbReference type="AlphaFoldDB" id="A0A6N6M3T9"/>
<accession>A0A6N6M3T9</accession>
<dbReference type="PROSITE" id="PS00455">
    <property type="entry name" value="AMP_BINDING"/>
    <property type="match status" value="1"/>
</dbReference>
<dbReference type="InterPro" id="IPR020459">
    <property type="entry name" value="AMP-binding"/>
</dbReference>
<dbReference type="InterPro" id="IPR000873">
    <property type="entry name" value="AMP-dep_synth/lig_dom"/>
</dbReference>
<reference evidence="4 5" key="1">
    <citation type="submission" date="2019-09" db="EMBL/GenBank/DDBJ databases">
        <title>Genomes of Cryomorphaceae.</title>
        <authorList>
            <person name="Bowman J.P."/>
        </authorList>
    </citation>
    <scope>NUCLEOTIDE SEQUENCE [LARGE SCALE GENOMIC DNA]</scope>
    <source>
        <strain evidence="4 5">KCTC 52047</strain>
    </source>
</reference>
<name>A0A6N6M3T9_9FLAO</name>
<proteinExistence type="predicted"/>
<evidence type="ECO:0000256" key="1">
    <source>
        <dbReference type="ARBA" id="ARBA00022741"/>
    </source>
</evidence>
<dbReference type="GO" id="GO:0016020">
    <property type="term" value="C:membrane"/>
    <property type="evidence" value="ECO:0007669"/>
    <property type="project" value="TreeGrafter"/>
</dbReference>
<organism evidence="4 5">
    <name type="scientific">Salibacter halophilus</name>
    <dbReference type="NCBI Taxonomy" id="1803916"/>
    <lineage>
        <taxon>Bacteria</taxon>
        <taxon>Pseudomonadati</taxon>
        <taxon>Bacteroidota</taxon>
        <taxon>Flavobacteriia</taxon>
        <taxon>Flavobacteriales</taxon>
        <taxon>Salibacteraceae</taxon>
        <taxon>Salibacter</taxon>
    </lineage>
</organism>
<dbReference type="OrthoDB" id="9803968at2"/>
<dbReference type="InterPro" id="IPR020845">
    <property type="entry name" value="AMP-binding_CS"/>
</dbReference>
<dbReference type="Pfam" id="PF23562">
    <property type="entry name" value="AMP-binding_C_3"/>
    <property type="match status" value="1"/>
</dbReference>
<dbReference type="Proteomes" id="UP000435357">
    <property type="component" value="Unassembled WGS sequence"/>
</dbReference>
<comment type="caution">
    <text evidence="4">The sequence shown here is derived from an EMBL/GenBank/DDBJ whole genome shotgun (WGS) entry which is preliminary data.</text>
</comment>
<sequence>MSAELKRLFDVIYYQKDQFPQPACLSSKENGDWKKWSTDEVIEHVNAFSRGLLAMGIQPGDKIALISNNRPEWCVADMGILQVGAVDVPIYPTISEEDYKYIFNHAEIKLCIVSDEELLGKVRSIENEVETLKAVYTFDQIQGADHWTKIMDAGFDQYQEKVDELKSKVKSEDLASIIYTSGTTGLPKGVMLSHWNILSNAIGSKKRLPVSPNSRSLSFLPVCHIYERMLLYLYMLSGVSIYFAESLDTIGDNLREVKPQVFTAVPRLLEKVYDKIIEKGAGLSGLKKALFFWAVSLAEEWEPYGQNSGWYKFKHTIADKLIFSKWREAVGGNAQAVASGSAALQPRLSRVFNAAGIPVMEGYGLTETSPVIAVNEMDNRGFMVGTVGRVLDDVEVKIADDGEILCKGPNVMMGYYKDPERTDEVMTDKEWFHTGDIGEFTGPKHDFLKITDRKKEMFKTSGGKYVAPQPIENMLKSSRFIENAIIVGEGKKHPAVIVVPNFENVEFWCKKHNVKCGSDKEEIIKNQKVIDRIWEEVTNCTDHLGRWEQPKKMELCATEWTIDGGELTPTLKLKRRVVHDKYSHLIEKIYS</sequence>
<evidence type="ECO:0000256" key="2">
    <source>
        <dbReference type="ARBA" id="ARBA00022840"/>
    </source>
</evidence>